<dbReference type="RefSeq" id="WP_119267628.1">
    <property type="nucleotide sequence ID" value="NZ_CP063196.1"/>
</dbReference>
<dbReference type="KEGG" id="thao:NI17_005055"/>
<evidence type="ECO:0000313" key="4">
    <source>
        <dbReference type="Proteomes" id="UP000265719"/>
    </source>
</evidence>
<protein>
    <submittedName>
        <fullName evidence="3">Uncharacterized protein</fullName>
    </submittedName>
</protein>
<evidence type="ECO:0000256" key="2">
    <source>
        <dbReference type="SAM" id="Phobius"/>
    </source>
</evidence>
<accession>A0A399G949</accession>
<name>A0A399G949_9ACTN</name>
<dbReference type="Proteomes" id="UP000265719">
    <property type="component" value="Chromosome"/>
</dbReference>
<dbReference type="AlphaFoldDB" id="A0A399G949"/>
<reference evidence="3" key="1">
    <citation type="submission" date="2020-10" db="EMBL/GenBank/DDBJ databases">
        <title>De novo genome project of the cellulose decomposer Thermobifida halotolerans type strain.</title>
        <authorList>
            <person name="Nagy I."/>
            <person name="Horvath B."/>
            <person name="Kukolya J."/>
            <person name="Nagy I."/>
            <person name="Orsini M."/>
        </authorList>
    </citation>
    <scope>NUCLEOTIDE SEQUENCE</scope>
    <source>
        <strain evidence="3">DSM 44931</strain>
    </source>
</reference>
<feature type="transmembrane region" description="Helical" evidence="2">
    <location>
        <begin position="38"/>
        <end position="60"/>
    </location>
</feature>
<evidence type="ECO:0000256" key="1">
    <source>
        <dbReference type="SAM" id="MobiDB-lite"/>
    </source>
</evidence>
<dbReference type="EMBL" id="CP063196">
    <property type="protein sequence ID" value="UOE20588.1"/>
    <property type="molecule type" value="Genomic_DNA"/>
</dbReference>
<feature type="transmembrane region" description="Helical" evidence="2">
    <location>
        <begin position="6"/>
        <end position="26"/>
    </location>
</feature>
<feature type="compositionally biased region" description="Basic and acidic residues" evidence="1">
    <location>
        <begin position="64"/>
        <end position="74"/>
    </location>
</feature>
<feature type="region of interest" description="Disordered" evidence="1">
    <location>
        <begin position="63"/>
        <end position="91"/>
    </location>
</feature>
<feature type="compositionally biased region" description="Polar residues" evidence="1">
    <location>
        <begin position="79"/>
        <end position="91"/>
    </location>
</feature>
<evidence type="ECO:0000313" key="3">
    <source>
        <dbReference type="EMBL" id="UOE20588.1"/>
    </source>
</evidence>
<keyword evidence="4" id="KW-1185">Reference proteome</keyword>
<feature type="region of interest" description="Disordered" evidence="1">
    <location>
        <begin position="112"/>
        <end position="142"/>
    </location>
</feature>
<keyword evidence="2" id="KW-1133">Transmembrane helix</keyword>
<proteinExistence type="predicted"/>
<gene>
    <name evidence="3" type="ORF">NI17_005055</name>
</gene>
<sequence>MSASRWVWVGISVVAVAGALAAALLLGGGPASRAGWEAAGWVAGVLAALVPLVLVVRWALADGRNPETPERRDSGAGAVTNTVTGHVSGTLIQGRDFHGDITAGSYGGDHVDFRGGTFHGPVTGRSTPPAPSDDGETPDRRP</sequence>
<keyword evidence="2" id="KW-0472">Membrane</keyword>
<organism evidence="3 4">
    <name type="scientific">Thermobifida halotolerans</name>
    <dbReference type="NCBI Taxonomy" id="483545"/>
    <lineage>
        <taxon>Bacteria</taxon>
        <taxon>Bacillati</taxon>
        <taxon>Actinomycetota</taxon>
        <taxon>Actinomycetes</taxon>
        <taxon>Streptosporangiales</taxon>
        <taxon>Nocardiopsidaceae</taxon>
        <taxon>Thermobifida</taxon>
    </lineage>
</organism>
<keyword evidence="2" id="KW-0812">Transmembrane</keyword>
<dbReference type="OrthoDB" id="3430840at2"/>